<dbReference type="WBParaSite" id="JU765_v2.g19877.t1">
    <property type="protein sequence ID" value="JU765_v2.g19877.t1"/>
    <property type="gene ID" value="JU765_v2.g19877"/>
</dbReference>
<dbReference type="Proteomes" id="UP000887576">
    <property type="component" value="Unplaced"/>
</dbReference>
<proteinExistence type="predicted"/>
<protein>
    <submittedName>
        <fullName evidence="2">Uncharacterized protein</fullName>
    </submittedName>
</protein>
<evidence type="ECO:0000313" key="2">
    <source>
        <dbReference type="WBParaSite" id="JU765_v2.g19877.t1"/>
    </source>
</evidence>
<name>A0AC34QVV1_9BILA</name>
<evidence type="ECO:0000313" key="1">
    <source>
        <dbReference type="Proteomes" id="UP000887576"/>
    </source>
</evidence>
<organism evidence="1 2">
    <name type="scientific">Panagrolaimus sp. JU765</name>
    <dbReference type="NCBI Taxonomy" id="591449"/>
    <lineage>
        <taxon>Eukaryota</taxon>
        <taxon>Metazoa</taxon>
        <taxon>Ecdysozoa</taxon>
        <taxon>Nematoda</taxon>
        <taxon>Chromadorea</taxon>
        <taxon>Rhabditida</taxon>
        <taxon>Tylenchina</taxon>
        <taxon>Panagrolaimomorpha</taxon>
        <taxon>Panagrolaimoidea</taxon>
        <taxon>Panagrolaimidae</taxon>
        <taxon>Panagrolaimus</taxon>
    </lineage>
</organism>
<accession>A0AC34QVV1</accession>
<reference evidence="2" key="1">
    <citation type="submission" date="2022-11" db="UniProtKB">
        <authorList>
            <consortium name="WormBaseParasite"/>
        </authorList>
    </citation>
    <scope>IDENTIFICATION</scope>
</reference>
<sequence>MERDKKDEEHEDKLSIYRHQSTNIQRKKQNIAEKLQLTKLELEEIEKTIEEKKRDLSLKTGNENIITTVHFKRYIGELRAKTTSYKRKKSEMEEIENELRILQRTVEILNDDWKELKQSIESEGRGVIETLNAQTQRPKTAKPNTTNIDSLRGMAKELNERVLLKRKSIQQLKDDVEEFSNRYKDVNAEYENKKAKYMAMKTEMESEQSELENIVVNLEQRIQQLEHDRENFDDEMAETKLIKDYIDRPEDIDRLLMTIDEAKHQDMQEIELLKTKLTELSAKSGGNHDQIAIWKSMIAIFEKKIEIAEKKGVHDGPIGDRY</sequence>